<feature type="region of interest" description="Disordered" evidence="3">
    <location>
        <begin position="148"/>
        <end position="186"/>
    </location>
</feature>
<evidence type="ECO:0000313" key="5">
    <source>
        <dbReference type="EMBL" id="MEJ8668147.1"/>
    </source>
</evidence>
<keyword evidence="1" id="KW-0596">Phosphopantetheine</keyword>
<dbReference type="SUPFAM" id="SSF56801">
    <property type="entry name" value="Acetyl-CoA synthetase-like"/>
    <property type="match status" value="1"/>
</dbReference>
<evidence type="ECO:0000259" key="4">
    <source>
        <dbReference type="Pfam" id="PF00501"/>
    </source>
</evidence>
<keyword evidence="6" id="KW-1185">Reference proteome</keyword>
<gene>
    <name evidence="5" type="ORF">WKI71_04915</name>
</gene>
<feature type="compositionally biased region" description="Gly residues" evidence="3">
    <location>
        <begin position="24"/>
        <end position="40"/>
    </location>
</feature>
<evidence type="ECO:0000256" key="3">
    <source>
        <dbReference type="SAM" id="MobiDB-lite"/>
    </source>
</evidence>
<feature type="domain" description="AMP-dependent synthetase/ligase" evidence="4">
    <location>
        <begin position="38"/>
        <end position="147"/>
    </location>
</feature>
<feature type="region of interest" description="Disordered" evidence="3">
    <location>
        <begin position="18"/>
        <end position="41"/>
    </location>
</feature>
<keyword evidence="2" id="KW-0597">Phosphoprotein</keyword>
<reference evidence="5 6" key="1">
    <citation type="submission" date="2024-03" db="EMBL/GenBank/DDBJ databases">
        <title>Novel Streptomyces species of biotechnological and ecological value are a feature of Machair soil.</title>
        <authorList>
            <person name="Prole J.R."/>
            <person name="Goodfellow M."/>
            <person name="Allenby N."/>
            <person name="Ward A.C."/>
        </authorList>
    </citation>
    <scope>NUCLEOTIDE SEQUENCE [LARGE SCALE GENOMIC DNA]</scope>
    <source>
        <strain evidence="5 6">MS1.AVA.1</strain>
    </source>
</reference>
<proteinExistence type="predicted"/>
<dbReference type="InterPro" id="IPR000873">
    <property type="entry name" value="AMP-dep_synth/lig_dom"/>
</dbReference>
<evidence type="ECO:0000256" key="2">
    <source>
        <dbReference type="ARBA" id="ARBA00022553"/>
    </source>
</evidence>
<name>A0ABU8UGW7_9ACTN</name>
<evidence type="ECO:0000256" key="1">
    <source>
        <dbReference type="ARBA" id="ARBA00022450"/>
    </source>
</evidence>
<evidence type="ECO:0000313" key="6">
    <source>
        <dbReference type="Proteomes" id="UP001376459"/>
    </source>
</evidence>
<comment type="caution">
    <text evidence="5">The sequence shown here is derived from an EMBL/GenBank/DDBJ whole genome shotgun (WGS) entry which is preliminary data.</text>
</comment>
<accession>A0ABU8UGW7</accession>
<dbReference type="PANTHER" id="PTHR44845">
    <property type="entry name" value="CARRIER DOMAIN-CONTAINING PROTEIN"/>
    <property type="match status" value="1"/>
</dbReference>
<sequence length="186" mass="18867">MLPCWRAGRGAAAGAVPHDARGVRGAGGADAGRGGGGGDGQSLTFEQLNTAANQLARHLVELGAGPERIVAFALPPTPDIMAVLLAIQKAGAAYLPLDPAWPQERIAGMLADASPVALVTTTTPTTTTPVFPSVPCVFLDAPDTRQLLANTPTANLTDADRPSPSSPSTPPTSSTPPAPPAAPKRW</sequence>
<dbReference type="EMBL" id="JBBKAK010000001">
    <property type="protein sequence ID" value="MEJ8668147.1"/>
    <property type="molecule type" value="Genomic_DNA"/>
</dbReference>
<dbReference type="Gene3D" id="3.40.50.980">
    <property type="match status" value="1"/>
</dbReference>
<feature type="compositionally biased region" description="Pro residues" evidence="3">
    <location>
        <begin position="164"/>
        <end position="186"/>
    </location>
</feature>
<protein>
    <submittedName>
        <fullName evidence="5">AMP-binding protein</fullName>
    </submittedName>
</protein>
<dbReference type="Pfam" id="PF00501">
    <property type="entry name" value="AMP-binding"/>
    <property type="match status" value="1"/>
</dbReference>
<organism evidence="5 6">
    <name type="scientific">Streptomyces machairae</name>
    <dbReference type="NCBI Taxonomy" id="3134109"/>
    <lineage>
        <taxon>Bacteria</taxon>
        <taxon>Bacillati</taxon>
        <taxon>Actinomycetota</taxon>
        <taxon>Actinomycetes</taxon>
        <taxon>Kitasatosporales</taxon>
        <taxon>Streptomycetaceae</taxon>
        <taxon>Streptomyces</taxon>
    </lineage>
</organism>
<dbReference type="Proteomes" id="UP001376459">
    <property type="component" value="Unassembled WGS sequence"/>
</dbReference>
<dbReference type="PANTHER" id="PTHR44845:SF6">
    <property type="entry name" value="BETA-ALANINE-ACTIVATING ENZYME"/>
    <property type="match status" value="1"/>
</dbReference>